<evidence type="ECO:0000313" key="1">
    <source>
        <dbReference type="EMBL" id="GAF83788.1"/>
    </source>
</evidence>
<dbReference type="AlphaFoldDB" id="X0SRN5"/>
<evidence type="ECO:0008006" key="2">
    <source>
        <dbReference type="Google" id="ProtNLM"/>
    </source>
</evidence>
<reference evidence="1" key="1">
    <citation type="journal article" date="2014" name="Front. Microbiol.">
        <title>High frequency of phylogenetically diverse reductive dehalogenase-homologous genes in deep subseafloor sedimentary metagenomes.</title>
        <authorList>
            <person name="Kawai M."/>
            <person name="Futagami T."/>
            <person name="Toyoda A."/>
            <person name="Takaki Y."/>
            <person name="Nishi S."/>
            <person name="Hori S."/>
            <person name="Arai W."/>
            <person name="Tsubouchi T."/>
            <person name="Morono Y."/>
            <person name="Uchiyama I."/>
            <person name="Ito T."/>
            <person name="Fujiyama A."/>
            <person name="Inagaki F."/>
            <person name="Takami H."/>
        </authorList>
    </citation>
    <scope>NUCLEOTIDE SEQUENCE</scope>
    <source>
        <strain evidence="1">Expedition CK06-06</strain>
    </source>
</reference>
<dbReference type="Gene3D" id="2.130.10.10">
    <property type="entry name" value="YVTN repeat-like/Quinoprotein amine dehydrogenase"/>
    <property type="match status" value="1"/>
</dbReference>
<name>X0SRN5_9ZZZZ</name>
<sequence>RGLLRIVGHSDLVFDGNGGEVLVFQDIDTDYLSMLDLESGEITALWPIDFSYSAIGFHFSGNAFQLPGWILVSTYNGSQPSATWMDDQVFALELNPGGRVVRFAHSRSVVDENQEHDYWAEPHASVNPDFTRILFTSNWGRSGSEEVDMYLIELPNDWMLNLSHE</sequence>
<accession>X0SRN5</accession>
<proteinExistence type="predicted"/>
<dbReference type="InterPro" id="IPR015943">
    <property type="entry name" value="WD40/YVTN_repeat-like_dom_sf"/>
</dbReference>
<organism evidence="1">
    <name type="scientific">marine sediment metagenome</name>
    <dbReference type="NCBI Taxonomy" id="412755"/>
    <lineage>
        <taxon>unclassified sequences</taxon>
        <taxon>metagenomes</taxon>
        <taxon>ecological metagenomes</taxon>
    </lineage>
</organism>
<comment type="caution">
    <text evidence="1">The sequence shown here is derived from an EMBL/GenBank/DDBJ whole genome shotgun (WGS) entry which is preliminary data.</text>
</comment>
<feature type="non-terminal residue" evidence="1">
    <location>
        <position position="1"/>
    </location>
</feature>
<dbReference type="EMBL" id="BARS01000885">
    <property type="protein sequence ID" value="GAF83788.1"/>
    <property type="molecule type" value="Genomic_DNA"/>
</dbReference>
<gene>
    <name evidence="1" type="ORF">S01H1_01929</name>
</gene>
<dbReference type="SUPFAM" id="SSF82171">
    <property type="entry name" value="DPP6 N-terminal domain-like"/>
    <property type="match status" value="1"/>
</dbReference>
<protein>
    <recommendedName>
        <fullName evidence="2">Dipeptidylpeptidase IV N-terminal domain-containing protein</fullName>
    </recommendedName>
</protein>